<dbReference type="InterPro" id="IPR043136">
    <property type="entry name" value="B30.2/SPRY_sf"/>
</dbReference>
<feature type="domain" description="NHR" evidence="20">
    <location>
        <begin position="110"/>
        <end position="274"/>
    </location>
</feature>
<dbReference type="CDD" id="cd12887">
    <property type="entry name" value="SPRY_NHR_like"/>
    <property type="match status" value="1"/>
</dbReference>
<evidence type="ECO:0000256" key="2">
    <source>
        <dbReference type="ARBA" id="ARBA00001966"/>
    </source>
</evidence>
<dbReference type="SUPFAM" id="SSF54292">
    <property type="entry name" value="2Fe-2S ferredoxin-like"/>
    <property type="match status" value="1"/>
</dbReference>
<dbReference type="EC" id="1.3.5.1" evidence="5"/>
<evidence type="ECO:0000256" key="18">
    <source>
        <dbReference type="ARBA" id="ARBA00034078"/>
    </source>
</evidence>
<dbReference type="GO" id="GO:0051538">
    <property type="term" value="F:3 iron, 4 sulfur cluster binding"/>
    <property type="evidence" value="ECO:0007669"/>
    <property type="project" value="UniProtKB-KW"/>
</dbReference>
<evidence type="ECO:0000256" key="1">
    <source>
        <dbReference type="ARBA" id="ARBA00001927"/>
    </source>
</evidence>
<comment type="caution">
    <text evidence="22">The sequence shown here is derived from an EMBL/GenBank/DDBJ whole genome shotgun (WGS) entry which is preliminary data.</text>
</comment>
<keyword evidence="7" id="KW-0813">Transport</keyword>
<dbReference type="Gene3D" id="3.10.20.30">
    <property type="match status" value="1"/>
</dbReference>
<dbReference type="InterPro" id="IPR025192">
    <property type="entry name" value="Succ_DH/fum_Rdtase_N"/>
</dbReference>
<dbReference type="SUPFAM" id="SSF46548">
    <property type="entry name" value="alpha-helical ferredoxin"/>
    <property type="match status" value="1"/>
</dbReference>
<evidence type="ECO:0000256" key="13">
    <source>
        <dbReference type="ARBA" id="ARBA00023002"/>
    </source>
</evidence>
<dbReference type="NCBIfam" id="NF004616">
    <property type="entry name" value="PRK05950.1"/>
    <property type="match status" value="1"/>
</dbReference>
<evidence type="ECO:0000256" key="5">
    <source>
        <dbReference type="ARBA" id="ARBA00012792"/>
    </source>
</evidence>
<organism evidence="22 23">
    <name type="scientific">Asbolus verrucosus</name>
    <name type="common">Desert ironclad beetle</name>
    <dbReference type="NCBI Taxonomy" id="1661398"/>
    <lineage>
        <taxon>Eukaryota</taxon>
        <taxon>Metazoa</taxon>
        <taxon>Ecdysozoa</taxon>
        <taxon>Arthropoda</taxon>
        <taxon>Hexapoda</taxon>
        <taxon>Insecta</taxon>
        <taxon>Pterygota</taxon>
        <taxon>Neoptera</taxon>
        <taxon>Endopterygota</taxon>
        <taxon>Coleoptera</taxon>
        <taxon>Polyphaga</taxon>
        <taxon>Cucujiformia</taxon>
        <taxon>Tenebrionidae</taxon>
        <taxon>Pimeliinae</taxon>
        <taxon>Asbolus</taxon>
    </lineage>
</organism>
<gene>
    <name evidence="22" type="ORF">BDFB_007665</name>
</gene>
<dbReference type="PANTHER" id="PTHR11921">
    <property type="entry name" value="SUCCINATE DEHYDROGENASE IRON-SULFUR PROTEIN"/>
    <property type="match status" value="1"/>
</dbReference>
<keyword evidence="11" id="KW-0479">Metal-binding</keyword>
<evidence type="ECO:0000256" key="7">
    <source>
        <dbReference type="ARBA" id="ARBA00022448"/>
    </source>
</evidence>
<dbReference type="Proteomes" id="UP000292052">
    <property type="component" value="Unassembled WGS sequence"/>
</dbReference>
<keyword evidence="10" id="KW-0001">2Fe-2S</keyword>
<comment type="cofactor">
    <cofactor evidence="2">
        <name>[4Fe-4S] cluster</name>
        <dbReference type="ChEBI" id="CHEBI:49883"/>
    </cofactor>
</comment>
<keyword evidence="15" id="KW-0411">Iron-sulfur</keyword>
<evidence type="ECO:0000256" key="6">
    <source>
        <dbReference type="ARBA" id="ARBA00016766"/>
    </source>
</evidence>
<evidence type="ECO:0000256" key="16">
    <source>
        <dbReference type="ARBA" id="ARBA00023291"/>
    </source>
</evidence>
<evidence type="ECO:0000256" key="10">
    <source>
        <dbReference type="ARBA" id="ARBA00022714"/>
    </source>
</evidence>
<dbReference type="NCBIfam" id="TIGR00384">
    <property type="entry name" value="dhsB"/>
    <property type="match status" value="1"/>
</dbReference>
<dbReference type="InterPro" id="IPR036010">
    <property type="entry name" value="2Fe-2S_ferredoxin-like_sf"/>
</dbReference>
<dbReference type="GO" id="GO:0046872">
    <property type="term" value="F:metal ion binding"/>
    <property type="evidence" value="ECO:0007669"/>
    <property type="project" value="UniProtKB-KW"/>
</dbReference>
<evidence type="ECO:0000259" key="21">
    <source>
        <dbReference type="PROSITE" id="PS51085"/>
    </source>
</evidence>
<keyword evidence="16" id="KW-0003">3Fe-4S</keyword>
<dbReference type="STRING" id="1661398.A0A482VUL4"/>
<dbReference type="GO" id="GO:0006099">
    <property type="term" value="P:tricarboxylic acid cycle"/>
    <property type="evidence" value="ECO:0007669"/>
    <property type="project" value="UniProtKB-KW"/>
</dbReference>
<dbReference type="PROSITE" id="PS51065">
    <property type="entry name" value="NHR"/>
    <property type="match status" value="2"/>
</dbReference>
<evidence type="ECO:0000313" key="23">
    <source>
        <dbReference type="Proteomes" id="UP000292052"/>
    </source>
</evidence>
<keyword evidence="8" id="KW-0004">4Fe-4S</keyword>
<evidence type="ECO:0000259" key="20">
    <source>
        <dbReference type="PROSITE" id="PS51065"/>
    </source>
</evidence>
<dbReference type="AlphaFoldDB" id="A0A482VUL4"/>
<evidence type="ECO:0000256" key="15">
    <source>
        <dbReference type="ARBA" id="ARBA00023014"/>
    </source>
</evidence>
<evidence type="ECO:0000256" key="12">
    <source>
        <dbReference type="ARBA" id="ARBA00022982"/>
    </source>
</evidence>
<dbReference type="Pfam" id="PF13085">
    <property type="entry name" value="Fer2_3"/>
    <property type="match status" value="1"/>
</dbReference>
<comment type="catalytic activity">
    <reaction evidence="19">
        <text>a quinone + succinate = fumarate + a quinol</text>
        <dbReference type="Rhea" id="RHEA:40523"/>
        <dbReference type="ChEBI" id="CHEBI:24646"/>
        <dbReference type="ChEBI" id="CHEBI:29806"/>
        <dbReference type="ChEBI" id="CHEBI:30031"/>
        <dbReference type="ChEBI" id="CHEBI:132124"/>
        <dbReference type="EC" id="1.3.5.1"/>
    </reaction>
</comment>
<keyword evidence="14" id="KW-0408">Iron</keyword>
<dbReference type="GO" id="GO:0031966">
    <property type="term" value="C:mitochondrial membrane"/>
    <property type="evidence" value="ECO:0007669"/>
    <property type="project" value="TreeGrafter"/>
</dbReference>
<dbReference type="GO" id="GO:0051539">
    <property type="term" value="F:4 iron, 4 sulfur cluster binding"/>
    <property type="evidence" value="ECO:0007669"/>
    <property type="project" value="UniProtKB-KW"/>
</dbReference>
<dbReference type="InterPro" id="IPR050573">
    <property type="entry name" value="SDH/FRD_Iron-Sulfur"/>
</dbReference>
<dbReference type="InterPro" id="IPR006573">
    <property type="entry name" value="NHR_dom"/>
</dbReference>
<evidence type="ECO:0000256" key="17">
    <source>
        <dbReference type="ARBA" id="ARBA00033304"/>
    </source>
</evidence>
<keyword evidence="23" id="KW-1185">Reference proteome</keyword>
<feature type="domain" description="2Fe-2S ferredoxin-type" evidence="21">
    <location>
        <begin position="529"/>
        <end position="614"/>
    </location>
</feature>
<dbReference type="InterPro" id="IPR009051">
    <property type="entry name" value="Helical_ferredxn"/>
</dbReference>
<feature type="domain" description="NHR" evidence="20">
    <location>
        <begin position="1"/>
        <end position="74"/>
    </location>
</feature>
<dbReference type="OrthoDB" id="49113at2759"/>
<evidence type="ECO:0000256" key="14">
    <source>
        <dbReference type="ARBA" id="ARBA00023004"/>
    </source>
</evidence>
<feature type="non-terminal residue" evidence="22">
    <location>
        <position position="1"/>
    </location>
</feature>
<accession>A0A482VUL4</accession>
<comment type="pathway">
    <text evidence="3">Carbohydrate metabolism; tricarboxylic acid cycle.</text>
</comment>
<dbReference type="FunFam" id="1.10.1060.10:FF:000001">
    <property type="entry name" value="Succinate dehydrogenase iron-sulfur subunit SdhB"/>
    <property type="match status" value="1"/>
</dbReference>
<comment type="cofactor">
    <cofactor evidence="18">
        <name>[2Fe-2S] cluster</name>
        <dbReference type="ChEBI" id="CHEBI:190135"/>
    </cofactor>
</comment>
<dbReference type="Gene3D" id="2.60.120.920">
    <property type="match status" value="2"/>
</dbReference>
<evidence type="ECO:0000256" key="8">
    <source>
        <dbReference type="ARBA" id="ARBA00022485"/>
    </source>
</evidence>
<dbReference type="Pfam" id="PF07177">
    <property type="entry name" value="Neuralized"/>
    <property type="match status" value="2"/>
</dbReference>
<comment type="cofactor">
    <cofactor evidence="1">
        <name>[3Fe-4S] cluster</name>
        <dbReference type="ChEBI" id="CHEBI:21137"/>
    </cofactor>
</comment>
<sequence length="772" mass="86485">NELRYKNKTIQLFTPSLNWLNVGDRIGLLRTQDGTLKIFINSEELSLCFPPLPDVLYVIIDLRGSCSSVAVTSHKAPLSPLNSIRLQDSLEVAAAHEQPETSSESTANVVYEFHENHGRNIEVVEGRTTARRVASYNQGLVIAQPALEVNSKVQIIIDQLETRWQSSIMVGVVTGPPERLNLPVNALAFKAPCCIVANDWVSINGIKSRSNYGQRLSNLSVGDTVGVVLTNNGLKLLVNGIEEEVLAFVFQTGQAIFAVFDLYGQCQQIKILNDVNIQETTENSVTDFEKADLESCEKERLTLPIPSASTSMTSSVVVSKTTPLSPSKSVICSFKEECIKFKKRLLLPDHYFTTDEPTCHCSNCNKIKNQSGDKDNSLLGWVKFPLKNLANTATDKWHTAFYASKMGAVRCILDKGQPLTKGQAQWCNLVVQKEDDLQVVFYPTLQSCRSAGFKLKNNKEAFAAFQLFVKPSAYSVSRDPPEWSTKETGAIVLHSLLIQFHRCLTTSARRCKTANASKVSKGSKTFSIYRFTKESKKKPHMQKYTIDLDSCGPMILDALLKIKREQDSTLTFRRSCREGVCGCCAVNVDGVNCLACTKKIVLKTASRIYPLPHMYVIKDLVVDFTRFYEQHKRVKPYLIRKNPEPMGEKQYLQSLKNRDQLVDGYIECILCACCSTSCPEYWWHGHGSLNNDFLGPAALLACSRWLQDSRDEGTEERLSALGNYYNIYRCHTILNCTNVCPKKLNPAKAIAHLRLRMANLKKKPEPELKGMV</sequence>
<dbReference type="GO" id="GO:0022904">
    <property type="term" value="P:respiratory electron transport chain"/>
    <property type="evidence" value="ECO:0007669"/>
    <property type="project" value="TreeGrafter"/>
</dbReference>
<dbReference type="InterPro" id="IPR017896">
    <property type="entry name" value="4Fe4S_Fe-S-bd"/>
</dbReference>
<dbReference type="InterPro" id="IPR004489">
    <property type="entry name" value="Succ_DH/fum_Rdtase_Fe-S"/>
</dbReference>
<keyword evidence="13" id="KW-0560">Oxidoreductase</keyword>
<dbReference type="GO" id="GO:0008177">
    <property type="term" value="F:succinate dehydrogenase (quinone) activity"/>
    <property type="evidence" value="ECO:0007669"/>
    <property type="project" value="UniProtKB-EC"/>
</dbReference>
<dbReference type="Pfam" id="PF13183">
    <property type="entry name" value="Fer4_8"/>
    <property type="match status" value="1"/>
</dbReference>
<dbReference type="GO" id="GO:0009055">
    <property type="term" value="F:electron transfer activity"/>
    <property type="evidence" value="ECO:0007669"/>
    <property type="project" value="InterPro"/>
</dbReference>
<dbReference type="PANTHER" id="PTHR11921:SF29">
    <property type="entry name" value="SUCCINATE DEHYDROGENASE [UBIQUINONE] IRON-SULFUR SUBUNIT, MITOCHONDRIAL"/>
    <property type="match status" value="1"/>
</dbReference>
<evidence type="ECO:0000313" key="22">
    <source>
        <dbReference type="EMBL" id="RZC36582.1"/>
    </source>
</evidence>
<dbReference type="PROSITE" id="PS00198">
    <property type="entry name" value="4FE4S_FER_1"/>
    <property type="match status" value="1"/>
</dbReference>
<dbReference type="InterPro" id="IPR001041">
    <property type="entry name" value="2Fe-2S_ferredoxin-type"/>
</dbReference>
<comment type="similarity">
    <text evidence="4">Belongs to the succinate dehydrogenase/fumarate reductase iron-sulfur protein family.</text>
</comment>
<dbReference type="GO" id="GO:0051537">
    <property type="term" value="F:2 iron, 2 sulfur cluster binding"/>
    <property type="evidence" value="ECO:0007669"/>
    <property type="project" value="UniProtKB-KW"/>
</dbReference>
<keyword evidence="9" id="KW-0816">Tricarboxylic acid cycle</keyword>
<evidence type="ECO:0000256" key="19">
    <source>
        <dbReference type="ARBA" id="ARBA00049220"/>
    </source>
</evidence>
<dbReference type="SMART" id="SM00588">
    <property type="entry name" value="NEUZ"/>
    <property type="match status" value="1"/>
</dbReference>
<dbReference type="EMBL" id="QDEB01060579">
    <property type="protein sequence ID" value="RZC36582.1"/>
    <property type="molecule type" value="Genomic_DNA"/>
</dbReference>
<dbReference type="Gene3D" id="1.10.1060.10">
    <property type="entry name" value="Alpha-helical ferredoxin"/>
    <property type="match status" value="1"/>
</dbReference>
<evidence type="ECO:0000256" key="9">
    <source>
        <dbReference type="ARBA" id="ARBA00022532"/>
    </source>
</evidence>
<evidence type="ECO:0000256" key="11">
    <source>
        <dbReference type="ARBA" id="ARBA00022723"/>
    </source>
</evidence>
<dbReference type="FunFam" id="2.60.120.920:FF:000001">
    <property type="entry name" value="neuralized-like protein 4 isoform X1"/>
    <property type="match status" value="1"/>
</dbReference>
<evidence type="ECO:0000256" key="4">
    <source>
        <dbReference type="ARBA" id="ARBA00009433"/>
    </source>
</evidence>
<evidence type="ECO:0000256" key="3">
    <source>
        <dbReference type="ARBA" id="ARBA00005163"/>
    </source>
</evidence>
<name>A0A482VUL4_ASBVE</name>
<reference evidence="22 23" key="1">
    <citation type="submission" date="2017-03" db="EMBL/GenBank/DDBJ databases">
        <title>Genome of the blue death feigning beetle - Asbolus verrucosus.</title>
        <authorList>
            <person name="Rider S.D."/>
        </authorList>
    </citation>
    <scope>NUCLEOTIDE SEQUENCE [LARGE SCALE GENOMIC DNA]</scope>
    <source>
        <strain evidence="22">Butters</strain>
        <tissue evidence="22">Head and leg muscle</tissue>
    </source>
</reference>
<proteinExistence type="inferred from homology"/>
<dbReference type="InterPro" id="IPR012675">
    <property type="entry name" value="Beta-grasp_dom_sf"/>
</dbReference>
<dbReference type="InterPro" id="IPR017900">
    <property type="entry name" value="4Fe4S_Fe_S_CS"/>
</dbReference>
<dbReference type="PROSITE" id="PS51085">
    <property type="entry name" value="2FE2S_FER_2"/>
    <property type="match status" value="1"/>
</dbReference>
<dbReference type="CDD" id="cd00207">
    <property type="entry name" value="fer2"/>
    <property type="match status" value="1"/>
</dbReference>
<keyword evidence="12" id="KW-0249">Electron transport</keyword>
<protein>
    <recommendedName>
        <fullName evidence="6">Succinate dehydrogenase [ubiquinone] iron-sulfur subunit, mitochondrial</fullName>
        <ecNumber evidence="5">1.3.5.1</ecNumber>
    </recommendedName>
    <alternativeName>
        <fullName evidence="17">Iron-sulfur subunit of complex II</fullName>
    </alternativeName>
</protein>